<dbReference type="AlphaFoldDB" id="A0A8C4QGQ5"/>
<reference evidence="6" key="1">
    <citation type="submission" date="2025-08" db="UniProtKB">
        <authorList>
            <consortium name="Ensembl"/>
        </authorList>
    </citation>
    <scope>IDENTIFICATION</scope>
</reference>
<dbReference type="SUPFAM" id="SSF48340">
    <property type="entry name" value="Interferon-induced guanylate-binding protein 1 (GBP1), C-terminal domain"/>
    <property type="match status" value="1"/>
</dbReference>
<keyword evidence="2" id="KW-0378">Hydrolase</keyword>
<dbReference type="GeneTree" id="ENSGT00940000168451"/>
<reference evidence="6" key="2">
    <citation type="submission" date="2025-09" db="UniProtKB">
        <authorList>
            <consortium name="Ensembl"/>
        </authorList>
    </citation>
    <scope>IDENTIFICATION</scope>
</reference>
<dbReference type="Proteomes" id="UP000694388">
    <property type="component" value="Unplaced"/>
</dbReference>
<keyword evidence="3" id="KW-0342">GTP-binding</keyword>
<dbReference type="InterPro" id="IPR036543">
    <property type="entry name" value="Guanylate-bd_C_sf"/>
</dbReference>
<feature type="domain" description="GB1/RHD3-type G" evidence="5">
    <location>
        <begin position="18"/>
        <end position="239"/>
    </location>
</feature>
<dbReference type="CDD" id="cd01851">
    <property type="entry name" value="GBP"/>
    <property type="match status" value="1"/>
</dbReference>
<dbReference type="InterPro" id="IPR015894">
    <property type="entry name" value="Guanylate-bd_N"/>
</dbReference>
<dbReference type="GO" id="GO:0003924">
    <property type="term" value="F:GTPase activity"/>
    <property type="evidence" value="ECO:0007669"/>
    <property type="project" value="InterPro"/>
</dbReference>
<dbReference type="InterPro" id="IPR027417">
    <property type="entry name" value="P-loop_NTPase"/>
</dbReference>
<evidence type="ECO:0000259" key="5">
    <source>
        <dbReference type="PROSITE" id="PS51715"/>
    </source>
</evidence>
<keyword evidence="7" id="KW-1185">Reference proteome</keyword>
<evidence type="ECO:0000256" key="3">
    <source>
        <dbReference type="ARBA" id="ARBA00023134"/>
    </source>
</evidence>
<dbReference type="GO" id="GO:0005525">
    <property type="term" value="F:GTP binding"/>
    <property type="evidence" value="ECO:0007669"/>
    <property type="project" value="UniProtKB-KW"/>
</dbReference>
<name>A0A8C4QGQ5_EPTBU</name>
<proteinExistence type="inferred from homology"/>
<accession>A0A8C4QGQ5</accession>
<keyword evidence="1" id="KW-0547">Nucleotide-binding</keyword>
<dbReference type="InterPro" id="IPR030386">
    <property type="entry name" value="G_GB1_RHD3_dom"/>
</dbReference>
<sequence length="367" mass="41252">MTQRQNELETAKILSAITKPVVVVAMVGRYRTGKSYLMNLLAGHQTGFALGHTVQSQTKGIWVWALQHPYDKHKYLLLLDTEGLGDVEKGSSSNDMSLFIMALLLSSQLVLNTTSVLSKDGLDQLQYPLISISSDFDEYFPGLVVCVRDFTLQLEINGQSCTADDYLNHCLGLRKKGNTRECRSFNEQRELLEQYFLNRRCFVFPPPASPENMQYLETISEDQINQQFVKTADNFKNDSYFLPVILVKKVTNLDGCFACTAGFMALASQYVEAQRKGVIPCIEDATTSISCAANKEALEQSTELYKQCMEAIRNSLPLTTTDLNAAHGRATERAVLLFKDNSVLDSERKYEEELNVRISVDLSWTSL</sequence>
<dbReference type="InterPro" id="IPR003191">
    <property type="entry name" value="Guanylate-bd/ATL_C"/>
</dbReference>
<dbReference type="Gene3D" id="1.20.1000.10">
    <property type="entry name" value="Guanylate-binding protein, C-terminal domain"/>
    <property type="match status" value="1"/>
</dbReference>
<dbReference type="Pfam" id="PF02263">
    <property type="entry name" value="GBP"/>
    <property type="match status" value="1"/>
</dbReference>
<dbReference type="OMA" id="KHIIFAN"/>
<evidence type="ECO:0000313" key="7">
    <source>
        <dbReference type="Proteomes" id="UP000694388"/>
    </source>
</evidence>
<dbReference type="Pfam" id="PF02841">
    <property type="entry name" value="GBP_C"/>
    <property type="match status" value="1"/>
</dbReference>
<dbReference type="PANTHER" id="PTHR10751">
    <property type="entry name" value="GUANYLATE BINDING PROTEIN"/>
    <property type="match status" value="1"/>
</dbReference>
<dbReference type="Ensembl" id="ENSEBUT00000015104.1">
    <property type="protein sequence ID" value="ENSEBUP00000014529.1"/>
    <property type="gene ID" value="ENSEBUG00000009149.1"/>
</dbReference>
<evidence type="ECO:0000313" key="6">
    <source>
        <dbReference type="Ensembl" id="ENSEBUP00000014529.1"/>
    </source>
</evidence>
<comment type="similarity">
    <text evidence="4">Belongs to the TRAFAC class dynamin-like GTPase superfamily. GB1/RHD3 GTPase family.</text>
</comment>
<evidence type="ECO:0000256" key="4">
    <source>
        <dbReference type="PROSITE-ProRule" id="PRU01052"/>
    </source>
</evidence>
<dbReference type="Gene3D" id="3.40.50.300">
    <property type="entry name" value="P-loop containing nucleotide triphosphate hydrolases"/>
    <property type="match status" value="1"/>
</dbReference>
<dbReference type="PROSITE" id="PS51715">
    <property type="entry name" value="G_GB1_RHD3"/>
    <property type="match status" value="1"/>
</dbReference>
<dbReference type="SUPFAM" id="SSF52540">
    <property type="entry name" value="P-loop containing nucleoside triphosphate hydrolases"/>
    <property type="match status" value="1"/>
</dbReference>
<protein>
    <recommendedName>
        <fullName evidence="5">GB1/RHD3-type G domain-containing protein</fullName>
    </recommendedName>
</protein>
<evidence type="ECO:0000256" key="1">
    <source>
        <dbReference type="ARBA" id="ARBA00022741"/>
    </source>
</evidence>
<organism evidence="6 7">
    <name type="scientific">Eptatretus burgeri</name>
    <name type="common">Inshore hagfish</name>
    <dbReference type="NCBI Taxonomy" id="7764"/>
    <lineage>
        <taxon>Eukaryota</taxon>
        <taxon>Metazoa</taxon>
        <taxon>Chordata</taxon>
        <taxon>Craniata</taxon>
        <taxon>Vertebrata</taxon>
        <taxon>Cyclostomata</taxon>
        <taxon>Myxini</taxon>
        <taxon>Myxiniformes</taxon>
        <taxon>Myxinidae</taxon>
        <taxon>Eptatretinae</taxon>
        <taxon>Eptatretus</taxon>
    </lineage>
</organism>
<evidence type="ECO:0000256" key="2">
    <source>
        <dbReference type="ARBA" id="ARBA00022801"/>
    </source>
</evidence>